<dbReference type="Pfam" id="PF02129">
    <property type="entry name" value="Peptidase_S15"/>
    <property type="match status" value="1"/>
</dbReference>
<dbReference type="EMBL" id="LVWI01000041">
    <property type="protein sequence ID" value="OKP85998.1"/>
    <property type="molecule type" value="Genomic_DNA"/>
</dbReference>
<protein>
    <submittedName>
        <fullName evidence="3">Acyl esterase</fullName>
    </submittedName>
</protein>
<dbReference type="NCBIfam" id="TIGR00976">
    <property type="entry name" value="CocE_NonD"/>
    <property type="match status" value="1"/>
</dbReference>
<proteinExistence type="predicted"/>
<evidence type="ECO:0000259" key="2">
    <source>
        <dbReference type="SMART" id="SM00939"/>
    </source>
</evidence>
<dbReference type="InterPro" id="IPR008979">
    <property type="entry name" value="Galactose-bd-like_sf"/>
</dbReference>
<evidence type="ECO:0000313" key="3">
    <source>
        <dbReference type="EMBL" id="OKP85998.1"/>
    </source>
</evidence>
<evidence type="ECO:0000313" key="4">
    <source>
        <dbReference type="Proteomes" id="UP000186058"/>
    </source>
</evidence>
<accession>A0ABX3EN91</accession>
<dbReference type="InterPro" id="IPR013736">
    <property type="entry name" value="Xaa-Pro_dipept_C"/>
</dbReference>
<gene>
    <name evidence="3" type="ORF">A3844_14685</name>
</gene>
<dbReference type="InterPro" id="IPR000383">
    <property type="entry name" value="Xaa-Pro-like_dom"/>
</dbReference>
<dbReference type="RefSeq" id="WP_074107790.1">
    <property type="nucleotide sequence ID" value="NZ_LVWI01000041.1"/>
</dbReference>
<dbReference type="PANTHER" id="PTHR43056">
    <property type="entry name" value="PEPTIDASE S9 PROLYL OLIGOPEPTIDASE"/>
    <property type="match status" value="1"/>
</dbReference>
<reference evidence="3 4" key="1">
    <citation type="submission" date="2016-03" db="EMBL/GenBank/DDBJ databases">
        <authorList>
            <person name="Sant'Anna F.H."/>
            <person name="Ambrosini A."/>
            <person name="Souza R."/>
            <person name="Bach E."/>
            <person name="Fernandes G."/>
            <person name="Balsanelli E."/>
            <person name="Baura V.A."/>
            <person name="Souza E.M."/>
            <person name="Passaglia L."/>
        </authorList>
    </citation>
    <scope>NUCLEOTIDE SEQUENCE [LARGE SCALE GENOMIC DNA]</scope>
    <source>
        <strain evidence="3 4">P26E</strain>
    </source>
</reference>
<dbReference type="InterPro" id="IPR029058">
    <property type="entry name" value="AB_hydrolase_fold"/>
</dbReference>
<organism evidence="3 4">
    <name type="scientific">Paenibacillus helianthi</name>
    <dbReference type="NCBI Taxonomy" id="1349432"/>
    <lineage>
        <taxon>Bacteria</taxon>
        <taxon>Bacillati</taxon>
        <taxon>Bacillota</taxon>
        <taxon>Bacilli</taxon>
        <taxon>Bacillales</taxon>
        <taxon>Paenibacillaceae</taxon>
        <taxon>Paenibacillus</taxon>
    </lineage>
</organism>
<keyword evidence="1" id="KW-0378">Hydrolase</keyword>
<comment type="caution">
    <text evidence="3">The sequence shown here is derived from an EMBL/GenBank/DDBJ whole genome shotgun (WGS) entry which is preliminary data.</text>
</comment>
<dbReference type="Proteomes" id="UP000186058">
    <property type="component" value="Unassembled WGS sequence"/>
</dbReference>
<dbReference type="SUPFAM" id="SSF49785">
    <property type="entry name" value="Galactose-binding domain-like"/>
    <property type="match status" value="1"/>
</dbReference>
<dbReference type="InterPro" id="IPR005674">
    <property type="entry name" value="CocE/Ser_esterase"/>
</dbReference>
<name>A0ABX3EN91_9BACL</name>
<dbReference type="SUPFAM" id="SSF53474">
    <property type="entry name" value="alpha/beta-Hydrolases"/>
    <property type="match status" value="1"/>
</dbReference>
<sequence>MNPLSIDINERSNHFYELTWKEVQIPMTDGNYLAANLYQPDADGVFPVIMTMCPYGKDVHFSQFAPVNPTIAIEYTHSQDKGPLLSWETPNPEFWVPQGYAVLRVDERGIGNSPGKLDILSVGLKKDYYDAIEWAGTQAWSNGRIGLLGISYLAMSQWAVASEQPPHLACIIPWEGTVDYYSEFCYPGGIQANGFLSFWWKNGVLTHQYNPDGNLSEEQLQANRVDFLEMVKNNPLRDPSWTNRFADLSKVKVPLLSASNWFSAGMHTRGNFLGFQNAASEHKWLEVHIGSHVGEFYTAQGRELQKKFLDYWLKGIDTGITREPQVKLAIPRGGNSYTWRYENEYPLKRTQWTRFYLDASAKLLSVEPVQAKSQLCYEGDKDRESKHWANPFMVKAFSREENSAKRVLFETAPFDIETEILGPIKLRLWASSTTDDMDIFVSLRNIDPQGNEVVNSGAQTEKFPISQGWLRASLRKTDDELSTEYKPYYTFDEVQKLVPGRIYPLEIEIWDSAMVVAKGNRLLLEIGSQNQSGCALLTQTADDRIWEADVTLYTGDEFDSYLLLPIIP</sequence>
<dbReference type="Gene3D" id="2.60.120.260">
    <property type="entry name" value="Galactose-binding domain-like"/>
    <property type="match status" value="1"/>
</dbReference>
<evidence type="ECO:0000256" key="1">
    <source>
        <dbReference type="ARBA" id="ARBA00022801"/>
    </source>
</evidence>
<keyword evidence="4" id="KW-1185">Reference proteome</keyword>
<dbReference type="Pfam" id="PF08530">
    <property type="entry name" value="PepX_C"/>
    <property type="match status" value="1"/>
</dbReference>
<dbReference type="PANTHER" id="PTHR43056:SF10">
    <property type="entry name" value="COCE_NOND FAMILY, PUTATIVE (AFU_ORTHOLOGUE AFUA_7G00600)-RELATED"/>
    <property type="match status" value="1"/>
</dbReference>
<dbReference type="SMART" id="SM00939">
    <property type="entry name" value="PepX_C"/>
    <property type="match status" value="1"/>
</dbReference>
<dbReference type="Gene3D" id="3.40.50.1820">
    <property type="entry name" value="alpha/beta hydrolase"/>
    <property type="match status" value="1"/>
</dbReference>
<dbReference type="Gene3D" id="1.10.3020.20">
    <property type="match status" value="1"/>
</dbReference>
<dbReference type="InterPro" id="IPR050585">
    <property type="entry name" value="Xaa-Pro_dipeptidyl-ppase/CocE"/>
</dbReference>
<feature type="domain" description="Xaa-Pro dipeptidyl-peptidase C-terminal" evidence="2">
    <location>
        <begin position="306"/>
        <end position="563"/>
    </location>
</feature>